<evidence type="ECO:0000256" key="4">
    <source>
        <dbReference type="ARBA" id="ARBA00022491"/>
    </source>
</evidence>
<dbReference type="Proteomes" id="UP001165065">
    <property type="component" value="Unassembled WGS sequence"/>
</dbReference>
<keyword evidence="6" id="KW-0156">Chromatin regulator</keyword>
<dbReference type="SMART" id="SM00233">
    <property type="entry name" value="PH"/>
    <property type="match status" value="1"/>
</dbReference>
<reference evidence="13" key="1">
    <citation type="journal article" date="2023" name="Commun. Biol.">
        <title>Genome analysis of Parmales, the sister group of diatoms, reveals the evolutionary specialization of diatoms from phago-mixotrophs to photoautotrophs.</title>
        <authorList>
            <person name="Ban H."/>
            <person name="Sato S."/>
            <person name="Yoshikawa S."/>
            <person name="Yamada K."/>
            <person name="Nakamura Y."/>
            <person name="Ichinomiya M."/>
            <person name="Sato N."/>
            <person name="Blanc-Mathieu R."/>
            <person name="Endo H."/>
            <person name="Kuwata A."/>
            <person name="Ogata H."/>
        </authorList>
    </citation>
    <scope>NUCLEOTIDE SEQUENCE [LARGE SCALE GENOMIC DNA]</scope>
</reference>
<evidence type="ECO:0000256" key="3">
    <source>
        <dbReference type="ARBA" id="ARBA00012111"/>
    </source>
</evidence>
<evidence type="ECO:0000256" key="10">
    <source>
        <dbReference type="SAM" id="MobiDB-lite"/>
    </source>
</evidence>
<proteinExistence type="inferred from homology"/>
<dbReference type="InterPro" id="IPR023801">
    <property type="entry name" value="His_deacetylse_dom"/>
</dbReference>
<comment type="similarity">
    <text evidence="2">Belongs to the histone deacetylase family. HD type 2 subfamily.</text>
</comment>
<evidence type="ECO:0000256" key="7">
    <source>
        <dbReference type="ARBA" id="ARBA00023015"/>
    </source>
</evidence>
<dbReference type="PANTHER" id="PTHR10625:SF5">
    <property type="entry name" value="HISTONE DEACETYLASE"/>
    <property type="match status" value="1"/>
</dbReference>
<feature type="region of interest" description="Disordered" evidence="10">
    <location>
        <begin position="574"/>
        <end position="597"/>
    </location>
</feature>
<evidence type="ECO:0000256" key="8">
    <source>
        <dbReference type="ARBA" id="ARBA00023163"/>
    </source>
</evidence>
<dbReference type="Gene3D" id="3.40.800.20">
    <property type="entry name" value="Histone deacetylase domain"/>
    <property type="match status" value="1"/>
</dbReference>
<keyword evidence="7" id="KW-0805">Transcription regulation</keyword>
<keyword evidence="5" id="KW-0378">Hydrolase</keyword>
<dbReference type="OrthoDB" id="185175at2759"/>
<evidence type="ECO:0000313" key="12">
    <source>
        <dbReference type="EMBL" id="GMI20098.1"/>
    </source>
</evidence>
<dbReference type="EMBL" id="BRYA01000505">
    <property type="protein sequence ID" value="GMI20098.1"/>
    <property type="molecule type" value="Genomic_DNA"/>
</dbReference>
<keyword evidence="13" id="KW-1185">Reference proteome</keyword>
<accession>A0A9W7L1P6</accession>
<keyword evidence="4" id="KW-0678">Repressor</keyword>
<evidence type="ECO:0000313" key="13">
    <source>
        <dbReference type="Proteomes" id="UP001165065"/>
    </source>
</evidence>
<feature type="domain" description="PH" evidence="11">
    <location>
        <begin position="411"/>
        <end position="523"/>
    </location>
</feature>
<evidence type="ECO:0000256" key="2">
    <source>
        <dbReference type="ARBA" id="ARBA00007738"/>
    </source>
</evidence>
<gene>
    <name evidence="12" type="ORF">TrCOL_g7068</name>
</gene>
<dbReference type="GO" id="GO:0000118">
    <property type="term" value="C:histone deacetylase complex"/>
    <property type="evidence" value="ECO:0007669"/>
    <property type="project" value="TreeGrafter"/>
</dbReference>
<dbReference type="AlphaFoldDB" id="A0A9W7L1P6"/>
<dbReference type="SUPFAM" id="SSF50729">
    <property type="entry name" value="PH domain-like"/>
    <property type="match status" value="1"/>
</dbReference>
<feature type="compositionally biased region" description="Low complexity" evidence="10">
    <location>
        <begin position="374"/>
        <end position="389"/>
    </location>
</feature>
<dbReference type="SUPFAM" id="SSF52768">
    <property type="entry name" value="Arginase/deacetylase"/>
    <property type="match status" value="1"/>
</dbReference>
<comment type="caution">
    <text evidence="12">The sequence shown here is derived from an EMBL/GenBank/DDBJ whole genome shotgun (WGS) entry which is preliminary data.</text>
</comment>
<dbReference type="Pfam" id="PF00850">
    <property type="entry name" value="Hist_deacetyl"/>
    <property type="match status" value="1"/>
</dbReference>
<sequence length="709" mass="75298">MGGDGESVCSSKQRSWKHGALISPMSPSPNGFTGLSYDVSSLRHSPSPGWGPSPDLSSSVNAAISLSLTDHKSCHESAMDMISGTGLAARCVKQACNPINDHELLLVHTAAHVDYIKSLGQMQPAMRVHKMKKKPHEFFMGCGTEDAARKSAGGVAGMCRQVFSGRLHNGFCLSRPPGSQASPSSSSSCCIFNNVAVGAATLLQQGAARVMIVDLSRTFPAGTVACFSSDPRVLVVSIHCDSPAAQSKSSYTGEGDGEGYTCNVSFPPHSCTDDAYLSSICSLAIPLGMSFRPDVLLVSCGFDHSDFAPYGLTVEGYKDCLKLLLNLTKGRCVVVTEGGGTKPPSVGAYAAGLMGVLLGDEDKESRVSSGISALSPSTKGKSLGLLGRLSPRKNKEGSGSGKKGASQEGDSILKCGWMNKQGHFRKNWRKRYFVLTAREIGYYAHETWDSSNPGKGLKGCISLYGAVVDTLADKPALKLLSGKKDRSNCLYIVGRSGEKDFVIEAEDRMEAEEWAQQIRYAIHGCNDRKIRMSFDASTMEAKTGFRGQQKSVEKEVRDAVVKMREVRWAELTVPEGVDGGEGGEGRKGAGGDRRRSMSDFDYFDAGTGREMGSVTPDNIGRKLSLGNGAFEDSGEGALGGILHFLFRRTLRVGRDELKLAVKGWAIVVLAMYGRMAANGITENIGEAVGAGARAGIEGWGGGGGNESVT</sequence>
<name>A0A9W7L1P6_9STRA</name>
<feature type="region of interest" description="Disordered" evidence="10">
    <location>
        <begin position="369"/>
        <end position="408"/>
    </location>
</feature>
<dbReference type="Gene3D" id="2.30.29.30">
    <property type="entry name" value="Pleckstrin-homology domain (PH domain)/Phosphotyrosine-binding domain (PTB)"/>
    <property type="match status" value="1"/>
</dbReference>
<evidence type="ECO:0000259" key="11">
    <source>
        <dbReference type="PROSITE" id="PS50003"/>
    </source>
</evidence>
<organism evidence="12 13">
    <name type="scientific">Triparma columacea</name>
    <dbReference type="NCBI Taxonomy" id="722753"/>
    <lineage>
        <taxon>Eukaryota</taxon>
        <taxon>Sar</taxon>
        <taxon>Stramenopiles</taxon>
        <taxon>Ochrophyta</taxon>
        <taxon>Bolidophyceae</taxon>
        <taxon>Parmales</taxon>
        <taxon>Triparmaceae</taxon>
        <taxon>Triparma</taxon>
    </lineage>
</organism>
<dbReference type="GO" id="GO:0040029">
    <property type="term" value="P:epigenetic regulation of gene expression"/>
    <property type="evidence" value="ECO:0007669"/>
    <property type="project" value="TreeGrafter"/>
</dbReference>
<dbReference type="InterPro" id="IPR011993">
    <property type="entry name" value="PH-like_dom_sf"/>
</dbReference>
<protein>
    <recommendedName>
        <fullName evidence="3">histone deacetylase</fullName>
        <ecNumber evidence="3">3.5.1.98</ecNumber>
    </recommendedName>
</protein>
<feature type="compositionally biased region" description="Basic and acidic residues" evidence="10">
    <location>
        <begin position="583"/>
        <end position="597"/>
    </location>
</feature>
<dbReference type="InterPro" id="IPR023696">
    <property type="entry name" value="Ureohydrolase_dom_sf"/>
</dbReference>
<dbReference type="PROSITE" id="PS50003">
    <property type="entry name" value="PH_DOMAIN"/>
    <property type="match status" value="1"/>
</dbReference>
<dbReference type="EC" id="3.5.1.98" evidence="3"/>
<evidence type="ECO:0000256" key="1">
    <source>
        <dbReference type="ARBA" id="ARBA00004123"/>
    </source>
</evidence>
<dbReference type="InterPro" id="IPR001849">
    <property type="entry name" value="PH_domain"/>
</dbReference>
<evidence type="ECO:0000256" key="9">
    <source>
        <dbReference type="ARBA" id="ARBA00023242"/>
    </source>
</evidence>
<dbReference type="InterPro" id="IPR037138">
    <property type="entry name" value="His_deacetylse_dom_sf"/>
</dbReference>
<evidence type="ECO:0000256" key="6">
    <source>
        <dbReference type="ARBA" id="ARBA00022853"/>
    </source>
</evidence>
<evidence type="ECO:0000256" key="5">
    <source>
        <dbReference type="ARBA" id="ARBA00022801"/>
    </source>
</evidence>
<dbReference type="Pfam" id="PF00169">
    <property type="entry name" value="PH"/>
    <property type="match status" value="1"/>
</dbReference>
<dbReference type="PANTHER" id="PTHR10625">
    <property type="entry name" value="HISTONE DEACETYLASE HDAC1-RELATED"/>
    <property type="match status" value="1"/>
</dbReference>
<keyword evidence="8" id="KW-0804">Transcription</keyword>
<dbReference type="GO" id="GO:0141221">
    <property type="term" value="F:histone deacetylase activity, hydrolytic mechanism"/>
    <property type="evidence" value="ECO:0007669"/>
    <property type="project" value="UniProtKB-EC"/>
</dbReference>
<comment type="subcellular location">
    <subcellularLocation>
        <location evidence="1">Nucleus</location>
    </subcellularLocation>
</comment>
<keyword evidence="9" id="KW-0539">Nucleus</keyword>